<protein>
    <recommendedName>
        <fullName evidence="5">HTH lysR-type domain-containing protein</fullName>
    </recommendedName>
</protein>
<evidence type="ECO:0000256" key="2">
    <source>
        <dbReference type="ARBA" id="ARBA00023015"/>
    </source>
</evidence>
<dbReference type="InterPro" id="IPR036390">
    <property type="entry name" value="WH_DNA-bd_sf"/>
</dbReference>
<dbReference type="SUPFAM" id="SSF53850">
    <property type="entry name" value="Periplasmic binding protein-like II"/>
    <property type="match status" value="1"/>
</dbReference>
<dbReference type="PANTHER" id="PTHR30118">
    <property type="entry name" value="HTH-TYPE TRANSCRIPTIONAL REGULATOR LEUO-RELATED"/>
    <property type="match status" value="1"/>
</dbReference>
<dbReference type="SUPFAM" id="SSF46785">
    <property type="entry name" value="Winged helix' DNA-binding domain"/>
    <property type="match status" value="1"/>
</dbReference>
<dbReference type="PROSITE" id="PS50931">
    <property type="entry name" value="HTH_LYSR"/>
    <property type="match status" value="1"/>
</dbReference>
<dbReference type="InterPro" id="IPR037402">
    <property type="entry name" value="YidZ_PBP2"/>
</dbReference>
<evidence type="ECO:0000256" key="1">
    <source>
        <dbReference type="ARBA" id="ARBA00009437"/>
    </source>
</evidence>
<dbReference type="RefSeq" id="WP_084198470.1">
    <property type="nucleotide sequence ID" value="NZ_BMYL01000003.1"/>
</dbReference>
<dbReference type="InterPro" id="IPR000847">
    <property type="entry name" value="LysR_HTH_N"/>
</dbReference>
<sequence length="299" mass="33336">MRNIRTFDLNLLKVFLAVYETGSISRAAESLHMTQPAVSLALKRLQQSINKTLFVRAPRGMTPTHCAEELFEPLQHALDIVESALENSQAFDAAASNRIFKLAFGRYGELDLLPRILSLLSSAGSSIGIQSVLDQSQTGLELVASGAIDGCFDFVKPELPQVEYAIFGQEALAVIARKGHPRIRGSITKKAYFAERHVVMTFGEERRAILEDFMSTRGGTRNIMTAVHQYLAVPPVVMKSDAIAIVPQRMAQFEGFAPSLQILPVPFHIRPLTIYLMWHSSRSNDLGWQWLRGRILDLD</sequence>
<dbReference type="CDD" id="cd08417">
    <property type="entry name" value="PBP2_Nitroaromatics_like"/>
    <property type="match status" value="1"/>
</dbReference>
<dbReference type="PRINTS" id="PR00039">
    <property type="entry name" value="HTHLYSR"/>
</dbReference>
<comment type="caution">
    <text evidence="6">The sequence shown here is derived from an EMBL/GenBank/DDBJ whole genome shotgun (WGS) entry which is preliminary data.</text>
</comment>
<dbReference type="GO" id="GO:0003700">
    <property type="term" value="F:DNA-binding transcription factor activity"/>
    <property type="evidence" value="ECO:0007669"/>
    <property type="project" value="InterPro"/>
</dbReference>
<accession>A0AAP8MDW2</accession>
<dbReference type="PANTHER" id="PTHR30118:SF15">
    <property type="entry name" value="TRANSCRIPTIONAL REGULATORY PROTEIN"/>
    <property type="match status" value="1"/>
</dbReference>
<dbReference type="InterPro" id="IPR005119">
    <property type="entry name" value="LysR_subst-bd"/>
</dbReference>
<keyword evidence="7" id="KW-1185">Reference proteome</keyword>
<evidence type="ECO:0000256" key="4">
    <source>
        <dbReference type="ARBA" id="ARBA00023163"/>
    </source>
</evidence>
<evidence type="ECO:0000313" key="6">
    <source>
        <dbReference type="EMBL" id="PLW85714.1"/>
    </source>
</evidence>
<comment type="similarity">
    <text evidence="1">Belongs to the LysR transcriptional regulatory family.</text>
</comment>
<dbReference type="Gene3D" id="3.40.190.10">
    <property type="entry name" value="Periplasmic binding protein-like II"/>
    <property type="match status" value="2"/>
</dbReference>
<keyword evidence="3" id="KW-0238">DNA-binding</keyword>
<evidence type="ECO:0000256" key="3">
    <source>
        <dbReference type="ARBA" id="ARBA00023125"/>
    </source>
</evidence>
<proteinExistence type="inferred from homology"/>
<dbReference type="Pfam" id="PF03466">
    <property type="entry name" value="LysR_substrate"/>
    <property type="match status" value="1"/>
</dbReference>
<keyword evidence="2" id="KW-0805">Transcription regulation</keyword>
<dbReference type="InterPro" id="IPR036388">
    <property type="entry name" value="WH-like_DNA-bd_sf"/>
</dbReference>
<dbReference type="AlphaFoldDB" id="A0AAP8MDW2"/>
<organism evidence="6 7">
    <name type="scientific">Halioglobus japonicus</name>
    <dbReference type="NCBI Taxonomy" id="930805"/>
    <lineage>
        <taxon>Bacteria</taxon>
        <taxon>Pseudomonadati</taxon>
        <taxon>Pseudomonadota</taxon>
        <taxon>Gammaproteobacteria</taxon>
        <taxon>Cellvibrionales</taxon>
        <taxon>Halieaceae</taxon>
        <taxon>Halioglobus</taxon>
    </lineage>
</organism>
<evidence type="ECO:0000259" key="5">
    <source>
        <dbReference type="PROSITE" id="PS50931"/>
    </source>
</evidence>
<name>A0AAP8MDW2_9GAMM</name>
<keyword evidence="4" id="KW-0804">Transcription</keyword>
<dbReference type="Pfam" id="PF00126">
    <property type="entry name" value="HTH_1"/>
    <property type="match status" value="1"/>
</dbReference>
<gene>
    <name evidence="6" type="ORF">C0029_14015</name>
</gene>
<dbReference type="Gene3D" id="1.10.10.10">
    <property type="entry name" value="Winged helix-like DNA-binding domain superfamily/Winged helix DNA-binding domain"/>
    <property type="match status" value="1"/>
</dbReference>
<dbReference type="EMBL" id="PKUR01000003">
    <property type="protein sequence ID" value="PLW85714.1"/>
    <property type="molecule type" value="Genomic_DNA"/>
</dbReference>
<feature type="domain" description="HTH lysR-type" evidence="5">
    <location>
        <begin position="7"/>
        <end position="64"/>
    </location>
</feature>
<reference evidence="6 7" key="1">
    <citation type="submission" date="2018-01" db="EMBL/GenBank/DDBJ databases">
        <title>The draft genome sequence of Halioglobus japonicus S1-36.</title>
        <authorList>
            <person name="Du Z.-J."/>
            <person name="Shi M.-J."/>
        </authorList>
    </citation>
    <scope>NUCLEOTIDE SEQUENCE [LARGE SCALE GENOMIC DNA]</scope>
    <source>
        <strain evidence="6 7">S1-36</strain>
    </source>
</reference>
<dbReference type="GO" id="GO:0003677">
    <property type="term" value="F:DNA binding"/>
    <property type="evidence" value="ECO:0007669"/>
    <property type="project" value="UniProtKB-KW"/>
</dbReference>
<dbReference type="Proteomes" id="UP000235162">
    <property type="component" value="Unassembled WGS sequence"/>
</dbReference>
<evidence type="ECO:0000313" key="7">
    <source>
        <dbReference type="Proteomes" id="UP000235162"/>
    </source>
</evidence>
<dbReference type="KEGG" id="hja:BST95_05460"/>
<dbReference type="InterPro" id="IPR050389">
    <property type="entry name" value="LysR-type_TF"/>
</dbReference>